<keyword evidence="5" id="KW-1185">Reference proteome</keyword>
<dbReference type="AlphaFoldDB" id="A0A1Y2P9V9"/>
<protein>
    <recommendedName>
        <fullName evidence="6">DNA-binding response regulator</fullName>
    </recommendedName>
</protein>
<sequence>MRLSVLVVDDEPHARRHIKNLLSKDDEVAIVYECKNGKEVLNFLKNKIPDIIFLDINMPGISGVEVADKLKNTESLIIFSTAYDQYALKAFELEAFDYLLKPFEDQRFYDVLQRAKTSIEKEKQASFSQRFASLYKEYNNSLTPHLSEFVIKDKGFEYKIHTDEVLYIEASSVYVLIHLKDKNILYRTAINLLEQQLPSNFIRVHRSFILNTDFVKKVKYLNNSTYSLTIENEDVIISSRKYKEAISRKFS</sequence>
<comment type="caution">
    <text evidence="4">The sequence shown here is derived from an EMBL/GenBank/DDBJ whole genome shotgun (WGS) entry which is preliminary data.</text>
</comment>
<dbReference type="InterPro" id="IPR007492">
    <property type="entry name" value="LytTR_DNA-bd_dom"/>
</dbReference>
<dbReference type="Gene3D" id="2.40.50.1020">
    <property type="entry name" value="LytTr DNA-binding domain"/>
    <property type="match status" value="1"/>
</dbReference>
<dbReference type="FunCoup" id="A0A1Y2P9V9">
    <property type="interactions" value="89"/>
</dbReference>
<accession>A0A1Y2P9V9</accession>
<dbReference type="Pfam" id="PF00072">
    <property type="entry name" value="Response_reg"/>
    <property type="match status" value="1"/>
</dbReference>
<dbReference type="EMBL" id="LAPZ01000013">
    <property type="protein sequence ID" value="OSY87234.1"/>
    <property type="molecule type" value="Genomic_DNA"/>
</dbReference>
<dbReference type="STRING" id="1635173.WH52_12285"/>
<dbReference type="OrthoDB" id="2168082at2"/>
<dbReference type="SMART" id="SM00448">
    <property type="entry name" value="REC"/>
    <property type="match status" value="1"/>
</dbReference>
<dbReference type="PANTHER" id="PTHR37299">
    <property type="entry name" value="TRANSCRIPTIONAL REGULATOR-RELATED"/>
    <property type="match status" value="1"/>
</dbReference>
<dbReference type="PROSITE" id="PS50110">
    <property type="entry name" value="RESPONSE_REGULATORY"/>
    <property type="match status" value="1"/>
</dbReference>
<evidence type="ECO:0000259" key="2">
    <source>
        <dbReference type="PROSITE" id="PS50110"/>
    </source>
</evidence>
<dbReference type="InterPro" id="IPR046947">
    <property type="entry name" value="LytR-like"/>
</dbReference>
<dbReference type="InParanoid" id="A0A1Y2P9V9"/>
<reference evidence="4 5" key="1">
    <citation type="submission" date="2015-03" db="EMBL/GenBank/DDBJ databases">
        <title>Genome sequence of Tenacibaculum sp. S2-2, isolated from intestinal microbiota of sea cucumber, Apostichopus japonicas.</title>
        <authorList>
            <person name="Shao Z."/>
            <person name="Wang L."/>
            <person name="Li X."/>
        </authorList>
    </citation>
    <scope>NUCLEOTIDE SEQUENCE [LARGE SCALE GENOMIC DNA]</scope>
    <source>
        <strain evidence="4 5">S2-2</strain>
    </source>
</reference>
<evidence type="ECO:0000259" key="3">
    <source>
        <dbReference type="PROSITE" id="PS50930"/>
    </source>
</evidence>
<feature type="modified residue" description="4-aspartylphosphate" evidence="1">
    <location>
        <position position="55"/>
    </location>
</feature>
<feature type="domain" description="HTH LytTR-type" evidence="3">
    <location>
        <begin position="149"/>
        <end position="251"/>
    </location>
</feature>
<keyword evidence="1" id="KW-0597">Phosphoprotein</keyword>
<dbReference type="PANTHER" id="PTHR37299:SF1">
    <property type="entry name" value="STAGE 0 SPORULATION PROTEIN A HOMOLOG"/>
    <property type="match status" value="1"/>
</dbReference>
<feature type="domain" description="Response regulatory" evidence="2">
    <location>
        <begin position="4"/>
        <end position="116"/>
    </location>
</feature>
<evidence type="ECO:0008006" key="6">
    <source>
        <dbReference type="Google" id="ProtNLM"/>
    </source>
</evidence>
<dbReference type="SMART" id="SM00850">
    <property type="entry name" value="LytTR"/>
    <property type="match status" value="1"/>
</dbReference>
<organism evidence="4 5">
    <name type="scientific">Tenacibaculum holothuriorum</name>
    <dbReference type="NCBI Taxonomy" id="1635173"/>
    <lineage>
        <taxon>Bacteria</taxon>
        <taxon>Pseudomonadati</taxon>
        <taxon>Bacteroidota</taxon>
        <taxon>Flavobacteriia</taxon>
        <taxon>Flavobacteriales</taxon>
        <taxon>Flavobacteriaceae</taxon>
        <taxon>Tenacibaculum</taxon>
    </lineage>
</organism>
<dbReference type="SUPFAM" id="SSF52172">
    <property type="entry name" value="CheY-like"/>
    <property type="match status" value="1"/>
</dbReference>
<dbReference type="Pfam" id="PF04397">
    <property type="entry name" value="LytTR"/>
    <property type="match status" value="1"/>
</dbReference>
<dbReference type="PROSITE" id="PS50930">
    <property type="entry name" value="HTH_LYTTR"/>
    <property type="match status" value="1"/>
</dbReference>
<evidence type="ECO:0000256" key="1">
    <source>
        <dbReference type="PROSITE-ProRule" id="PRU00169"/>
    </source>
</evidence>
<dbReference type="Gene3D" id="3.40.50.2300">
    <property type="match status" value="1"/>
</dbReference>
<proteinExistence type="predicted"/>
<dbReference type="InterPro" id="IPR001789">
    <property type="entry name" value="Sig_transdc_resp-reg_receiver"/>
</dbReference>
<evidence type="ECO:0000313" key="5">
    <source>
        <dbReference type="Proteomes" id="UP000194221"/>
    </source>
</evidence>
<dbReference type="GO" id="GO:0003677">
    <property type="term" value="F:DNA binding"/>
    <property type="evidence" value="ECO:0007669"/>
    <property type="project" value="InterPro"/>
</dbReference>
<gene>
    <name evidence="4" type="ORF">WH52_12285</name>
</gene>
<dbReference type="RefSeq" id="WP_086031261.1">
    <property type="nucleotide sequence ID" value="NZ_LAPZ01000013.1"/>
</dbReference>
<evidence type="ECO:0000313" key="4">
    <source>
        <dbReference type="EMBL" id="OSY87234.1"/>
    </source>
</evidence>
<name>A0A1Y2P9V9_9FLAO</name>
<dbReference type="GO" id="GO:0000156">
    <property type="term" value="F:phosphorelay response regulator activity"/>
    <property type="evidence" value="ECO:0007669"/>
    <property type="project" value="InterPro"/>
</dbReference>
<dbReference type="Proteomes" id="UP000194221">
    <property type="component" value="Unassembled WGS sequence"/>
</dbReference>
<dbReference type="InterPro" id="IPR011006">
    <property type="entry name" value="CheY-like_superfamily"/>
</dbReference>